<protein>
    <submittedName>
        <fullName evidence="3">Helix-turn-helix domain-containing protein</fullName>
    </submittedName>
</protein>
<evidence type="ECO:0000256" key="1">
    <source>
        <dbReference type="SAM" id="MobiDB-lite"/>
    </source>
</evidence>
<feature type="compositionally biased region" description="Basic and acidic residues" evidence="1">
    <location>
        <begin position="238"/>
        <end position="249"/>
    </location>
</feature>
<name>A0ABS1BAD3_9MICO</name>
<evidence type="ECO:0000313" key="3">
    <source>
        <dbReference type="EMBL" id="MBK0331614.1"/>
    </source>
</evidence>
<organism evidence="3 4">
    <name type="scientific">Brachybacterium halotolerans</name>
    <dbReference type="NCBI Taxonomy" id="2795215"/>
    <lineage>
        <taxon>Bacteria</taxon>
        <taxon>Bacillati</taxon>
        <taxon>Actinomycetota</taxon>
        <taxon>Actinomycetes</taxon>
        <taxon>Micrococcales</taxon>
        <taxon>Dermabacteraceae</taxon>
        <taxon>Brachybacterium</taxon>
    </lineage>
</organism>
<proteinExistence type="predicted"/>
<feature type="region of interest" description="Disordered" evidence="1">
    <location>
        <begin position="228"/>
        <end position="249"/>
    </location>
</feature>
<dbReference type="EMBL" id="JAEDAJ010000004">
    <property type="protein sequence ID" value="MBK0331614.1"/>
    <property type="molecule type" value="Genomic_DNA"/>
</dbReference>
<dbReference type="PANTHER" id="PTHR11019:SF199">
    <property type="entry name" value="HTH-TYPE TRANSCRIPTIONAL REGULATOR NIMR"/>
    <property type="match status" value="1"/>
</dbReference>
<dbReference type="Proteomes" id="UP000612352">
    <property type="component" value="Unassembled WGS sequence"/>
</dbReference>
<comment type="caution">
    <text evidence="3">The sequence shown here is derived from an EMBL/GenBank/DDBJ whole genome shotgun (WGS) entry which is preliminary data.</text>
</comment>
<dbReference type="Gene3D" id="1.10.10.60">
    <property type="entry name" value="Homeodomain-like"/>
    <property type="match status" value="1"/>
</dbReference>
<dbReference type="PROSITE" id="PS01124">
    <property type="entry name" value="HTH_ARAC_FAMILY_2"/>
    <property type="match status" value="1"/>
</dbReference>
<dbReference type="Gene3D" id="2.60.120.10">
    <property type="entry name" value="Jelly Rolls"/>
    <property type="match status" value="1"/>
</dbReference>
<evidence type="ECO:0000313" key="4">
    <source>
        <dbReference type="Proteomes" id="UP000612352"/>
    </source>
</evidence>
<dbReference type="PANTHER" id="PTHR11019">
    <property type="entry name" value="HTH-TYPE TRANSCRIPTIONAL REGULATOR NIMR"/>
    <property type="match status" value="1"/>
</dbReference>
<feature type="domain" description="HTH araC/xylS-type" evidence="2">
    <location>
        <begin position="159"/>
        <end position="241"/>
    </location>
</feature>
<dbReference type="Pfam" id="PF12833">
    <property type="entry name" value="HTH_18"/>
    <property type="match status" value="1"/>
</dbReference>
<dbReference type="SMART" id="SM00342">
    <property type="entry name" value="HTH_ARAC"/>
    <property type="match status" value="1"/>
</dbReference>
<accession>A0ABS1BAD3</accession>
<sequence length="249" mass="27146">MGFDPALARAVPENAVRFLGHAEHTHEVPHLVHMVMGHGVLTAPGHRLVLEPRSSVWLAARVPHALDLSDHSIALGPVLREEISPDRPVAALGVVPSIAELMIARMAAGPTSPSQCDLFTDALERILVSLQQDAFPTPLPTHTTVRRIAFEACALPEATLGGLCSRHRISPRQAQRLFREQTGMTFTRWRRRRLLSEAARSLRGDSSLASAARSAGFGGREDLLRALSQETGVPVPEVRQDPRAHLPAR</sequence>
<dbReference type="InterPro" id="IPR014710">
    <property type="entry name" value="RmlC-like_jellyroll"/>
</dbReference>
<dbReference type="InterPro" id="IPR018060">
    <property type="entry name" value="HTH_AraC"/>
</dbReference>
<evidence type="ECO:0000259" key="2">
    <source>
        <dbReference type="PROSITE" id="PS01124"/>
    </source>
</evidence>
<dbReference type="RefSeq" id="WP_200502239.1">
    <property type="nucleotide sequence ID" value="NZ_JAEDAJ010000004.1"/>
</dbReference>
<keyword evidence="4" id="KW-1185">Reference proteome</keyword>
<reference evidence="3 4" key="1">
    <citation type="submission" date="2020-12" db="EMBL/GenBank/DDBJ databases">
        <title>Brachybacterium sp. MASK1Z-5, whole genome shotgun sequence.</title>
        <authorList>
            <person name="Tuo L."/>
        </authorList>
    </citation>
    <scope>NUCLEOTIDE SEQUENCE [LARGE SCALE GENOMIC DNA]</scope>
    <source>
        <strain evidence="3 4">MASK1Z-5</strain>
    </source>
</reference>
<gene>
    <name evidence="3" type="ORF">I8D64_09390</name>
</gene>